<keyword evidence="3" id="KW-1185">Reference proteome</keyword>
<evidence type="ECO:0000256" key="1">
    <source>
        <dbReference type="SAM" id="MobiDB-lite"/>
    </source>
</evidence>
<name>A0A8J3YQ96_9ACTN</name>
<feature type="region of interest" description="Disordered" evidence="1">
    <location>
        <begin position="119"/>
        <end position="144"/>
    </location>
</feature>
<dbReference type="AlphaFoldDB" id="A0A8J3YQ96"/>
<dbReference type="EMBL" id="BOPF01000030">
    <property type="protein sequence ID" value="GIJ49694.1"/>
    <property type="molecule type" value="Genomic_DNA"/>
</dbReference>
<gene>
    <name evidence="2" type="ORF">Val02_65800</name>
</gene>
<accession>A0A8J3YQ96</accession>
<organism evidence="2 3">
    <name type="scientific">Virgisporangium aliadipatigenens</name>
    <dbReference type="NCBI Taxonomy" id="741659"/>
    <lineage>
        <taxon>Bacteria</taxon>
        <taxon>Bacillati</taxon>
        <taxon>Actinomycetota</taxon>
        <taxon>Actinomycetes</taxon>
        <taxon>Micromonosporales</taxon>
        <taxon>Micromonosporaceae</taxon>
        <taxon>Virgisporangium</taxon>
    </lineage>
</organism>
<protein>
    <submittedName>
        <fullName evidence="2">Uncharacterized protein</fullName>
    </submittedName>
</protein>
<comment type="caution">
    <text evidence="2">The sequence shown here is derived from an EMBL/GenBank/DDBJ whole genome shotgun (WGS) entry which is preliminary data.</text>
</comment>
<dbReference type="RefSeq" id="WP_203903167.1">
    <property type="nucleotide sequence ID" value="NZ_BOPF01000030.1"/>
</dbReference>
<reference evidence="2" key="1">
    <citation type="submission" date="2021-01" db="EMBL/GenBank/DDBJ databases">
        <title>Whole genome shotgun sequence of Virgisporangium aliadipatigenens NBRC 105644.</title>
        <authorList>
            <person name="Komaki H."/>
            <person name="Tamura T."/>
        </authorList>
    </citation>
    <scope>NUCLEOTIDE SEQUENCE</scope>
    <source>
        <strain evidence="2">NBRC 105644</strain>
    </source>
</reference>
<dbReference type="Proteomes" id="UP000619260">
    <property type="component" value="Unassembled WGS sequence"/>
</dbReference>
<evidence type="ECO:0000313" key="3">
    <source>
        <dbReference type="Proteomes" id="UP000619260"/>
    </source>
</evidence>
<evidence type="ECO:0000313" key="2">
    <source>
        <dbReference type="EMBL" id="GIJ49694.1"/>
    </source>
</evidence>
<proteinExistence type="predicted"/>
<sequence length="144" mass="14961">MSEYKDAGTVVDITALEGVGEWVKQLNQFIMDNIHTELTSSMMTQGTQTDIFGGFPEAGKVGGKAHTFAEQGAESVKNMTESLSDFADATAKIVEQYKTTEARNAANVADILRLLSSGGDDTPATSATSVPGSDAGSTEGGYGG</sequence>